<keyword evidence="5" id="KW-0560">Oxidoreductase</keyword>
<name>A0A6M4AWT2_9SPHN</name>
<keyword evidence="4" id="KW-0049">Antioxidant</keyword>
<reference evidence="14 15" key="1">
    <citation type="submission" date="2020-01" db="EMBL/GenBank/DDBJ databases">
        <title>Sphingomonas sp. strain CSW-10.</title>
        <authorList>
            <person name="Chen W.-M."/>
        </authorList>
    </citation>
    <scope>NUCLEOTIDE SEQUENCE [LARGE SCALE GENOMIC DNA]</scope>
    <source>
        <strain evidence="14 15">CSW-10</strain>
    </source>
</reference>
<dbReference type="Pfam" id="PF00578">
    <property type="entry name" value="AhpC-TSA"/>
    <property type="match status" value="1"/>
</dbReference>
<dbReference type="InterPro" id="IPR000866">
    <property type="entry name" value="AhpC/TSA"/>
</dbReference>
<protein>
    <recommendedName>
        <fullName evidence="2">thioredoxin-dependent peroxiredoxin</fullName>
        <ecNumber evidence="2">1.11.1.24</ecNumber>
    </recommendedName>
    <alternativeName>
        <fullName evidence="8">Thioredoxin peroxidase</fullName>
    </alternativeName>
    <alternativeName>
        <fullName evidence="10">Thioredoxin-dependent peroxiredoxin Bcp</fullName>
    </alternativeName>
</protein>
<dbReference type="Proteomes" id="UP000503018">
    <property type="component" value="Chromosome"/>
</dbReference>
<gene>
    <name evidence="14" type="ORF">GV829_03295</name>
</gene>
<sequence length="183" mass="19327">MALSLAAALAMTGAALASASPASATLAQGQRAPDFSAPGAQGGRRMTVSLRNALRRGPVVLYFFPRAFTSGCTIESRAFAEAMPQFRAAGATVIGMSGDDVDTLARFSTEECRSAFPMASASAEIISGYDVSLRPGMTTRTSYVIARDGTIAMVHNDMNPNDHVRETLAAVQRLQAAARPRRR</sequence>
<dbReference type="AlphaFoldDB" id="A0A6M4AWT2"/>
<dbReference type="EMBL" id="CP053015">
    <property type="protein sequence ID" value="QJQ33544.1"/>
    <property type="molecule type" value="Genomic_DNA"/>
</dbReference>
<evidence type="ECO:0000313" key="14">
    <source>
        <dbReference type="EMBL" id="QJQ33544.1"/>
    </source>
</evidence>
<evidence type="ECO:0000256" key="11">
    <source>
        <dbReference type="ARBA" id="ARBA00049091"/>
    </source>
</evidence>
<evidence type="ECO:0000256" key="5">
    <source>
        <dbReference type="ARBA" id="ARBA00023002"/>
    </source>
</evidence>
<evidence type="ECO:0000256" key="4">
    <source>
        <dbReference type="ARBA" id="ARBA00022862"/>
    </source>
</evidence>
<evidence type="ECO:0000256" key="2">
    <source>
        <dbReference type="ARBA" id="ARBA00013017"/>
    </source>
</evidence>
<evidence type="ECO:0000259" key="13">
    <source>
        <dbReference type="PROSITE" id="PS51352"/>
    </source>
</evidence>
<evidence type="ECO:0000256" key="8">
    <source>
        <dbReference type="ARBA" id="ARBA00032824"/>
    </source>
</evidence>
<keyword evidence="15" id="KW-1185">Reference proteome</keyword>
<feature type="domain" description="Thioredoxin" evidence="13">
    <location>
        <begin position="26"/>
        <end position="176"/>
    </location>
</feature>
<comment type="similarity">
    <text evidence="9">Belongs to the peroxiredoxin family. BCP/PrxQ subfamily.</text>
</comment>
<dbReference type="GO" id="GO:0045454">
    <property type="term" value="P:cell redox homeostasis"/>
    <property type="evidence" value="ECO:0007669"/>
    <property type="project" value="TreeGrafter"/>
</dbReference>
<evidence type="ECO:0000256" key="9">
    <source>
        <dbReference type="ARBA" id="ARBA00038489"/>
    </source>
</evidence>
<evidence type="ECO:0000256" key="1">
    <source>
        <dbReference type="ARBA" id="ARBA00003330"/>
    </source>
</evidence>
<evidence type="ECO:0000256" key="7">
    <source>
        <dbReference type="ARBA" id="ARBA00023284"/>
    </source>
</evidence>
<dbReference type="InterPro" id="IPR036249">
    <property type="entry name" value="Thioredoxin-like_sf"/>
</dbReference>
<keyword evidence="7" id="KW-0676">Redox-active center</keyword>
<dbReference type="GO" id="GO:0008379">
    <property type="term" value="F:thioredoxin peroxidase activity"/>
    <property type="evidence" value="ECO:0007669"/>
    <property type="project" value="TreeGrafter"/>
</dbReference>
<dbReference type="GO" id="GO:0005737">
    <property type="term" value="C:cytoplasm"/>
    <property type="evidence" value="ECO:0007669"/>
    <property type="project" value="TreeGrafter"/>
</dbReference>
<dbReference type="PROSITE" id="PS51352">
    <property type="entry name" value="THIOREDOXIN_2"/>
    <property type="match status" value="1"/>
</dbReference>
<comment type="catalytic activity">
    <reaction evidence="11">
        <text>a hydroperoxide + [thioredoxin]-dithiol = an alcohol + [thioredoxin]-disulfide + H2O</text>
        <dbReference type="Rhea" id="RHEA:62620"/>
        <dbReference type="Rhea" id="RHEA-COMP:10698"/>
        <dbReference type="Rhea" id="RHEA-COMP:10700"/>
        <dbReference type="ChEBI" id="CHEBI:15377"/>
        <dbReference type="ChEBI" id="CHEBI:29950"/>
        <dbReference type="ChEBI" id="CHEBI:30879"/>
        <dbReference type="ChEBI" id="CHEBI:35924"/>
        <dbReference type="ChEBI" id="CHEBI:50058"/>
        <dbReference type="EC" id="1.11.1.24"/>
    </reaction>
</comment>
<proteinExistence type="inferred from homology"/>
<dbReference type="SUPFAM" id="SSF52833">
    <property type="entry name" value="Thioredoxin-like"/>
    <property type="match status" value="1"/>
</dbReference>
<keyword evidence="12" id="KW-0732">Signal</keyword>
<dbReference type="CDD" id="cd03017">
    <property type="entry name" value="PRX_BCP"/>
    <property type="match status" value="1"/>
</dbReference>
<evidence type="ECO:0000256" key="6">
    <source>
        <dbReference type="ARBA" id="ARBA00023157"/>
    </source>
</evidence>
<accession>A0A6M4AWT2</accession>
<dbReference type="PANTHER" id="PTHR42801">
    <property type="entry name" value="THIOREDOXIN-DEPENDENT PEROXIDE REDUCTASE"/>
    <property type="match status" value="1"/>
</dbReference>
<feature type="signal peptide" evidence="12">
    <location>
        <begin position="1"/>
        <end position="24"/>
    </location>
</feature>
<dbReference type="KEGG" id="slan:GV829_03295"/>
<dbReference type="Gene3D" id="3.40.30.10">
    <property type="entry name" value="Glutaredoxin"/>
    <property type="match status" value="1"/>
</dbReference>
<keyword evidence="3" id="KW-0575">Peroxidase</keyword>
<keyword evidence="6" id="KW-1015">Disulfide bond</keyword>
<dbReference type="GO" id="GO:0034599">
    <property type="term" value="P:cellular response to oxidative stress"/>
    <property type="evidence" value="ECO:0007669"/>
    <property type="project" value="TreeGrafter"/>
</dbReference>
<dbReference type="EC" id="1.11.1.24" evidence="2"/>
<evidence type="ECO:0000313" key="15">
    <source>
        <dbReference type="Proteomes" id="UP000503018"/>
    </source>
</evidence>
<dbReference type="PANTHER" id="PTHR42801:SF4">
    <property type="entry name" value="AHPC_TSA FAMILY PROTEIN"/>
    <property type="match status" value="1"/>
</dbReference>
<organism evidence="14 15">
    <name type="scientific">Sphingomonas lacunae</name>
    <dbReference type="NCBI Taxonomy" id="2698828"/>
    <lineage>
        <taxon>Bacteria</taxon>
        <taxon>Pseudomonadati</taxon>
        <taxon>Pseudomonadota</taxon>
        <taxon>Alphaproteobacteria</taxon>
        <taxon>Sphingomonadales</taxon>
        <taxon>Sphingomonadaceae</taxon>
        <taxon>Sphingomonas</taxon>
    </lineage>
</organism>
<comment type="function">
    <text evidence="1">Thiol-specific peroxidase that catalyzes the reduction of hydrogen peroxide and organic hydroperoxides to water and alcohols, respectively. Plays a role in cell protection against oxidative stress by detoxifying peroxides and as sensor of hydrogen peroxide-mediated signaling events.</text>
</comment>
<dbReference type="InterPro" id="IPR013766">
    <property type="entry name" value="Thioredoxin_domain"/>
</dbReference>
<evidence type="ECO:0000256" key="10">
    <source>
        <dbReference type="ARBA" id="ARBA00042639"/>
    </source>
</evidence>
<evidence type="ECO:0000256" key="3">
    <source>
        <dbReference type="ARBA" id="ARBA00022559"/>
    </source>
</evidence>
<evidence type="ECO:0000256" key="12">
    <source>
        <dbReference type="SAM" id="SignalP"/>
    </source>
</evidence>
<feature type="chain" id="PRO_5027007668" description="thioredoxin-dependent peroxiredoxin" evidence="12">
    <location>
        <begin position="25"/>
        <end position="183"/>
    </location>
</feature>
<dbReference type="InterPro" id="IPR050924">
    <property type="entry name" value="Peroxiredoxin_BCP/PrxQ"/>
</dbReference>